<protein>
    <submittedName>
        <fullName evidence="1">Uncharacterized protein</fullName>
    </submittedName>
</protein>
<comment type="caution">
    <text evidence="1">The sequence shown here is derived from an EMBL/GenBank/DDBJ whole genome shotgun (WGS) entry which is preliminary data.</text>
</comment>
<dbReference type="EMBL" id="JARAKH010000048">
    <property type="protein sequence ID" value="KAK8376910.1"/>
    <property type="molecule type" value="Genomic_DNA"/>
</dbReference>
<gene>
    <name evidence="1" type="ORF">O3P69_010091</name>
</gene>
<reference evidence="1 2" key="1">
    <citation type="submission" date="2023-03" db="EMBL/GenBank/DDBJ databases">
        <title>High-quality genome of Scylla paramamosain provides insights in environmental adaptation.</title>
        <authorList>
            <person name="Zhang L."/>
        </authorList>
    </citation>
    <scope>NUCLEOTIDE SEQUENCE [LARGE SCALE GENOMIC DNA]</scope>
    <source>
        <strain evidence="1">LZ_2023a</strain>
        <tissue evidence="1">Muscle</tissue>
    </source>
</reference>
<keyword evidence="2" id="KW-1185">Reference proteome</keyword>
<dbReference type="Proteomes" id="UP001487740">
    <property type="component" value="Unassembled WGS sequence"/>
</dbReference>
<organism evidence="1 2">
    <name type="scientific">Scylla paramamosain</name>
    <name type="common">Mud crab</name>
    <dbReference type="NCBI Taxonomy" id="85552"/>
    <lineage>
        <taxon>Eukaryota</taxon>
        <taxon>Metazoa</taxon>
        <taxon>Ecdysozoa</taxon>
        <taxon>Arthropoda</taxon>
        <taxon>Crustacea</taxon>
        <taxon>Multicrustacea</taxon>
        <taxon>Malacostraca</taxon>
        <taxon>Eumalacostraca</taxon>
        <taxon>Eucarida</taxon>
        <taxon>Decapoda</taxon>
        <taxon>Pleocyemata</taxon>
        <taxon>Brachyura</taxon>
        <taxon>Eubrachyura</taxon>
        <taxon>Portunoidea</taxon>
        <taxon>Portunidae</taxon>
        <taxon>Portuninae</taxon>
        <taxon>Scylla</taxon>
    </lineage>
</organism>
<evidence type="ECO:0000313" key="1">
    <source>
        <dbReference type="EMBL" id="KAK8376910.1"/>
    </source>
</evidence>
<dbReference type="AlphaFoldDB" id="A0AAW0SNF1"/>
<accession>A0AAW0SNF1</accession>
<evidence type="ECO:0000313" key="2">
    <source>
        <dbReference type="Proteomes" id="UP001487740"/>
    </source>
</evidence>
<sequence>MQALMSPLQCSAFCPSPRASVIFVRLLLPFVRTRSVRLGQRVQSYGGEKNWIGEIPTRHVMTEAVWRTEAHPPRLTTGQQRVTRCRKGETLMLLHLLLLYSFVIYCKGTIRNLYNTQQHTLPRLPMFPHYYCGHALDPLITWIISLQLGKKHLPHLITPRRLRYTELRTSFHHSEEA</sequence>
<name>A0AAW0SNF1_SCYPA</name>
<proteinExistence type="predicted"/>